<evidence type="ECO:0000313" key="11">
    <source>
        <dbReference type="Proteomes" id="UP000035680"/>
    </source>
</evidence>
<comment type="similarity">
    <text evidence="8 9">Belongs to the SFT2 family.</text>
</comment>
<evidence type="ECO:0000256" key="10">
    <source>
        <dbReference type="SAM" id="MobiDB-lite"/>
    </source>
</evidence>
<dbReference type="AlphaFoldDB" id="A0A0K0FJ21"/>
<accession>A0A0K0FJ21</accession>
<name>A0A0K0FJ21_STRVS</name>
<dbReference type="InterPro" id="IPR011691">
    <property type="entry name" value="Vesicle_transpt_SFT2"/>
</dbReference>
<evidence type="ECO:0000256" key="2">
    <source>
        <dbReference type="ARBA" id="ARBA00004141"/>
    </source>
</evidence>
<evidence type="ECO:0000256" key="8">
    <source>
        <dbReference type="ARBA" id="ARBA00025800"/>
    </source>
</evidence>
<evidence type="ECO:0000256" key="5">
    <source>
        <dbReference type="ARBA" id="ARBA00022927"/>
    </source>
</evidence>
<dbReference type="GO" id="GO:0015031">
    <property type="term" value="P:protein transport"/>
    <property type="evidence" value="ECO:0007669"/>
    <property type="project" value="UniProtKB-KW"/>
</dbReference>
<keyword evidence="3 9" id="KW-0813">Transport</keyword>
<feature type="transmembrane region" description="Helical" evidence="9">
    <location>
        <begin position="130"/>
        <end position="153"/>
    </location>
</feature>
<keyword evidence="6 9" id="KW-1133">Transmembrane helix</keyword>
<organism evidence="11 12">
    <name type="scientific">Strongyloides venezuelensis</name>
    <name type="common">Threadworm</name>
    <dbReference type="NCBI Taxonomy" id="75913"/>
    <lineage>
        <taxon>Eukaryota</taxon>
        <taxon>Metazoa</taxon>
        <taxon>Ecdysozoa</taxon>
        <taxon>Nematoda</taxon>
        <taxon>Chromadorea</taxon>
        <taxon>Rhabditida</taxon>
        <taxon>Tylenchina</taxon>
        <taxon>Panagrolaimomorpha</taxon>
        <taxon>Strongyloidoidea</taxon>
        <taxon>Strongyloididae</taxon>
        <taxon>Strongyloides</taxon>
    </lineage>
</organism>
<evidence type="ECO:0000256" key="4">
    <source>
        <dbReference type="ARBA" id="ARBA00022692"/>
    </source>
</evidence>
<dbReference type="GO" id="GO:0012505">
    <property type="term" value="C:endomembrane system"/>
    <property type="evidence" value="ECO:0007669"/>
    <property type="project" value="UniProtKB-ARBA"/>
</dbReference>
<dbReference type="PANTHER" id="PTHR23137:SF36">
    <property type="entry name" value="VESICLE TRANSPORT PROTEIN SFT2C"/>
    <property type="match status" value="1"/>
</dbReference>
<feature type="transmembrane region" description="Helical" evidence="9">
    <location>
        <begin position="101"/>
        <end position="124"/>
    </location>
</feature>
<evidence type="ECO:0000256" key="3">
    <source>
        <dbReference type="ARBA" id="ARBA00022448"/>
    </source>
</evidence>
<keyword evidence="7 9" id="KW-0472">Membrane</keyword>
<dbReference type="Pfam" id="PF04178">
    <property type="entry name" value="Got1"/>
    <property type="match status" value="1"/>
</dbReference>
<sequence length="194" mass="21198">MSSLSDFVSEQRSKNQSSIGQFTNSLKSIAIGQRLSGAISNFSGKKSGDDDVNDPLLEGERKNSDGSTGSSWFGMSTRKSGTDNGSDCFGLGYIQRVALTIMFLVMAAICFVSAGFLIPVLVFYTKKFATLNTIGCLCLMTGLSFFVGWRNFIRVLVSDKRRTVSITYILSIILTLFASLSVSFPNKDKMLNKK</sequence>
<dbReference type="WBParaSite" id="SVE_0889400.1">
    <property type="protein sequence ID" value="SVE_0889400.1"/>
    <property type="gene ID" value="SVE_0889400"/>
</dbReference>
<evidence type="ECO:0000256" key="7">
    <source>
        <dbReference type="ARBA" id="ARBA00023136"/>
    </source>
</evidence>
<evidence type="ECO:0000256" key="6">
    <source>
        <dbReference type="ARBA" id="ARBA00022989"/>
    </source>
</evidence>
<dbReference type="GO" id="GO:0016020">
    <property type="term" value="C:membrane"/>
    <property type="evidence" value="ECO:0007669"/>
    <property type="project" value="UniProtKB-SubCell"/>
</dbReference>
<dbReference type="GO" id="GO:0016192">
    <property type="term" value="P:vesicle-mediated transport"/>
    <property type="evidence" value="ECO:0007669"/>
    <property type="project" value="InterPro"/>
</dbReference>
<protein>
    <recommendedName>
        <fullName evidence="9">Vesicle transport protein</fullName>
    </recommendedName>
</protein>
<keyword evidence="4 9" id="KW-0812">Transmembrane</keyword>
<comment type="caution">
    <text evidence="9">Lacks conserved residue(s) required for the propagation of feature annotation.</text>
</comment>
<dbReference type="STRING" id="75913.A0A0K0FJ21"/>
<proteinExistence type="inferred from homology"/>
<reference evidence="11" key="1">
    <citation type="submission" date="2014-07" db="EMBL/GenBank/DDBJ databases">
        <authorList>
            <person name="Martin A.A"/>
            <person name="De Silva N."/>
        </authorList>
    </citation>
    <scope>NUCLEOTIDE SEQUENCE</scope>
</reference>
<dbReference type="GO" id="GO:0005737">
    <property type="term" value="C:cytoplasm"/>
    <property type="evidence" value="ECO:0007669"/>
    <property type="project" value="UniProtKB-ARBA"/>
</dbReference>
<dbReference type="PANTHER" id="PTHR23137">
    <property type="entry name" value="VESICLE TRANSPORT PROTEIN-RELATED"/>
    <property type="match status" value="1"/>
</dbReference>
<evidence type="ECO:0000313" key="12">
    <source>
        <dbReference type="WBParaSite" id="SVE_0889400.1"/>
    </source>
</evidence>
<comment type="function">
    <text evidence="1 9">May be involved in fusion of retrograde transport vesicles derived from an endocytic compartment with the Golgi complex.</text>
</comment>
<feature type="transmembrane region" description="Helical" evidence="9">
    <location>
        <begin position="165"/>
        <end position="184"/>
    </location>
</feature>
<evidence type="ECO:0000256" key="9">
    <source>
        <dbReference type="RuleBase" id="RU363111"/>
    </source>
</evidence>
<dbReference type="Proteomes" id="UP000035680">
    <property type="component" value="Unassembled WGS sequence"/>
</dbReference>
<reference evidence="12" key="2">
    <citation type="submission" date="2015-08" db="UniProtKB">
        <authorList>
            <consortium name="WormBaseParasite"/>
        </authorList>
    </citation>
    <scope>IDENTIFICATION</scope>
</reference>
<keyword evidence="11" id="KW-1185">Reference proteome</keyword>
<dbReference type="InterPro" id="IPR007305">
    <property type="entry name" value="Vesicle_transpt_Got1/SFT2"/>
</dbReference>
<keyword evidence="5 9" id="KW-0653">Protein transport</keyword>
<evidence type="ECO:0000256" key="1">
    <source>
        <dbReference type="ARBA" id="ARBA00003566"/>
    </source>
</evidence>
<feature type="region of interest" description="Disordered" evidence="10">
    <location>
        <begin position="42"/>
        <end position="72"/>
    </location>
</feature>
<comment type="subcellular location">
    <subcellularLocation>
        <location evidence="2 9">Membrane</location>
        <topology evidence="2 9">Multi-pass membrane protein</topology>
    </subcellularLocation>
</comment>